<sequence length="176" mass="20150">MKSLKWNRKCTDAFQKRRRLGLDFDRLRKEVHKSVTQWGPGVARFQSIPDLNEKRAAHVGPPKSKPISHPHSRTIYHFKLFCRNQRRAIKASRTCHPPDARHVSGECAGTHDDSFVKDGVFMIPISSPSCNENPSFYIKNPKALKQISSSDKEYSLRLQRTPSKLLEKSSGARRRG</sequence>
<proteinExistence type="predicted"/>
<dbReference type="EMBL" id="PGOL01001776">
    <property type="protein sequence ID" value="PKI54626.1"/>
    <property type="molecule type" value="Genomic_DNA"/>
</dbReference>
<comment type="caution">
    <text evidence="2">The sequence shown here is derived from an EMBL/GenBank/DDBJ whole genome shotgun (WGS) entry which is preliminary data.</text>
</comment>
<evidence type="ECO:0000313" key="3">
    <source>
        <dbReference type="Proteomes" id="UP000233551"/>
    </source>
</evidence>
<accession>A0A2I0JG54</accession>
<dbReference type="Proteomes" id="UP000233551">
    <property type="component" value="Unassembled WGS sequence"/>
</dbReference>
<keyword evidence="3" id="KW-1185">Reference proteome</keyword>
<protein>
    <submittedName>
        <fullName evidence="2">Uncharacterized protein</fullName>
    </submittedName>
</protein>
<name>A0A2I0JG54_PUNGR</name>
<reference evidence="2 3" key="1">
    <citation type="submission" date="2017-11" db="EMBL/GenBank/DDBJ databases">
        <title>De-novo sequencing of pomegranate (Punica granatum L.) genome.</title>
        <authorList>
            <person name="Akparov Z."/>
            <person name="Amiraslanov A."/>
            <person name="Hajiyeva S."/>
            <person name="Abbasov M."/>
            <person name="Kaur K."/>
            <person name="Hamwieh A."/>
            <person name="Solovyev V."/>
            <person name="Salamov A."/>
            <person name="Braich B."/>
            <person name="Kosarev P."/>
            <person name="Mahmoud A."/>
            <person name="Hajiyev E."/>
            <person name="Babayeva S."/>
            <person name="Izzatullayeva V."/>
            <person name="Mammadov A."/>
            <person name="Mammadov A."/>
            <person name="Sharifova S."/>
            <person name="Ojaghi J."/>
            <person name="Eynullazada K."/>
            <person name="Bayramov B."/>
            <person name="Abdulazimova A."/>
            <person name="Shahmuradov I."/>
        </authorList>
    </citation>
    <scope>NUCLEOTIDE SEQUENCE [LARGE SCALE GENOMIC DNA]</scope>
    <source>
        <strain evidence="3">cv. AG2017</strain>
        <tissue evidence="2">Leaf</tissue>
    </source>
</reference>
<evidence type="ECO:0000313" key="2">
    <source>
        <dbReference type="EMBL" id="PKI54626.1"/>
    </source>
</evidence>
<gene>
    <name evidence="2" type="ORF">CRG98_024977</name>
</gene>
<organism evidence="2 3">
    <name type="scientific">Punica granatum</name>
    <name type="common">Pomegranate</name>
    <dbReference type="NCBI Taxonomy" id="22663"/>
    <lineage>
        <taxon>Eukaryota</taxon>
        <taxon>Viridiplantae</taxon>
        <taxon>Streptophyta</taxon>
        <taxon>Embryophyta</taxon>
        <taxon>Tracheophyta</taxon>
        <taxon>Spermatophyta</taxon>
        <taxon>Magnoliopsida</taxon>
        <taxon>eudicotyledons</taxon>
        <taxon>Gunneridae</taxon>
        <taxon>Pentapetalae</taxon>
        <taxon>rosids</taxon>
        <taxon>malvids</taxon>
        <taxon>Myrtales</taxon>
        <taxon>Lythraceae</taxon>
        <taxon>Punica</taxon>
    </lineage>
</organism>
<feature type="region of interest" description="Disordered" evidence="1">
    <location>
        <begin position="153"/>
        <end position="176"/>
    </location>
</feature>
<evidence type="ECO:0000256" key="1">
    <source>
        <dbReference type="SAM" id="MobiDB-lite"/>
    </source>
</evidence>
<dbReference type="AlphaFoldDB" id="A0A2I0JG54"/>